<evidence type="ECO:0000256" key="1">
    <source>
        <dbReference type="SAM" id="Phobius"/>
    </source>
</evidence>
<evidence type="ECO:0000313" key="3">
    <source>
        <dbReference type="Proteomes" id="UP000602442"/>
    </source>
</evidence>
<keyword evidence="1" id="KW-0472">Membrane</keyword>
<sequence length="68" mass="7044">MFDIVMSVIVLAAVALVAGAIAMLRRGNRKQGMLMLLLAAVMVANVAIWLIPTESGDTLADAAASSDD</sequence>
<feature type="transmembrane region" description="Helical" evidence="1">
    <location>
        <begin position="6"/>
        <end position="24"/>
    </location>
</feature>
<dbReference type="RefSeq" id="WP_197921773.1">
    <property type="nucleotide sequence ID" value="NZ_CAWPTA010000008.1"/>
</dbReference>
<dbReference type="EMBL" id="JAEANY010000003">
    <property type="protein sequence ID" value="MBH5323063.1"/>
    <property type="molecule type" value="Genomic_DNA"/>
</dbReference>
<keyword evidence="1" id="KW-1133">Transmembrane helix</keyword>
<protein>
    <submittedName>
        <fullName evidence="2">Uncharacterized protein</fullName>
    </submittedName>
</protein>
<keyword evidence="1" id="KW-0812">Transmembrane</keyword>
<feature type="transmembrane region" description="Helical" evidence="1">
    <location>
        <begin position="33"/>
        <end position="51"/>
    </location>
</feature>
<accession>A0ABS0N5J9</accession>
<keyword evidence="3" id="KW-1185">Reference proteome</keyword>
<gene>
    <name evidence="2" type="ORF">I5L03_10755</name>
</gene>
<name>A0ABS0N5J9_9SPHN</name>
<dbReference type="Proteomes" id="UP000602442">
    <property type="component" value="Unassembled WGS sequence"/>
</dbReference>
<reference evidence="2 3" key="1">
    <citation type="submission" date="2020-11" db="EMBL/GenBank/DDBJ databases">
        <title>Erythrobacter sediminis sp. nov., a marine bacterium from a tidal flat of Garorim Bay.</title>
        <authorList>
            <person name="Kim D."/>
            <person name="Yoo Y."/>
            <person name="Kim J.-J."/>
        </authorList>
    </citation>
    <scope>NUCLEOTIDE SEQUENCE [LARGE SCALE GENOMIC DNA]</scope>
    <source>
        <strain evidence="2 3">JGD-13</strain>
    </source>
</reference>
<proteinExistence type="predicted"/>
<organism evidence="2 3">
    <name type="scientific">Aurantiacibacter sediminis</name>
    <dbReference type="NCBI Taxonomy" id="2793064"/>
    <lineage>
        <taxon>Bacteria</taxon>
        <taxon>Pseudomonadati</taxon>
        <taxon>Pseudomonadota</taxon>
        <taxon>Alphaproteobacteria</taxon>
        <taxon>Sphingomonadales</taxon>
        <taxon>Erythrobacteraceae</taxon>
        <taxon>Aurantiacibacter</taxon>
    </lineage>
</organism>
<comment type="caution">
    <text evidence="2">The sequence shown here is derived from an EMBL/GenBank/DDBJ whole genome shotgun (WGS) entry which is preliminary data.</text>
</comment>
<evidence type="ECO:0000313" key="2">
    <source>
        <dbReference type="EMBL" id="MBH5323063.1"/>
    </source>
</evidence>